<evidence type="ECO:0000256" key="1">
    <source>
        <dbReference type="SAM" id="MobiDB-lite"/>
    </source>
</evidence>
<protein>
    <submittedName>
        <fullName evidence="3">Uncharacterized protein</fullName>
    </submittedName>
</protein>
<dbReference type="Proteomes" id="UP000887577">
    <property type="component" value="Unplaced"/>
</dbReference>
<evidence type="ECO:0000313" key="2">
    <source>
        <dbReference type="Proteomes" id="UP000887577"/>
    </source>
</evidence>
<feature type="compositionally biased region" description="Low complexity" evidence="1">
    <location>
        <begin position="155"/>
        <end position="164"/>
    </location>
</feature>
<organism evidence="2 3">
    <name type="scientific">Panagrolaimus superbus</name>
    <dbReference type="NCBI Taxonomy" id="310955"/>
    <lineage>
        <taxon>Eukaryota</taxon>
        <taxon>Metazoa</taxon>
        <taxon>Ecdysozoa</taxon>
        <taxon>Nematoda</taxon>
        <taxon>Chromadorea</taxon>
        <taxon>Rhabditida</taxon>
        <taxon>Tylenchina</taxon>
        <taxon>Panagrolaimomorpha</taxon>
        <taxon>Panagrolaimoidea</taxon>
        <taxon>Panagrolaimidae</taxon>
        <taxon>Panagrolaimus</taxon>
    </lineage>
</organism>
<dbReference type="AlphaFoldDB" id="A0A914Y2J3"/>
<name>A0A914Y2J3_9BILA</name>
<reference evidence="3" key="1">
    <citation type="submission" date="2022-11" db="UniProtKB">
        <authorList>
            <consortium name="WormBaseParasite"/>
        </authorList>
    </citation>
    <scope>IDENTIFICATION</scope>
</reference>
<keyword evidence="2" id="KW-1185">Reference proteome</keyword>
<evidence type="ECO:0000313" key="3">
    <source>
        <dbReference type="WBParaSite" id="PSU_v2.g130.t1"/>
    </source>
</evidence>
<dbReference type="WBParaSite" id="PSU_v2.g130.t1">
    <property type="protein sequence ID" value="PSU_v2.g130.t1"/>
    <property type="gene ID" value="PSU_v2.g130"/>
</dbReference>
<proteinExistence type="predicted"/>
<feature type="region of interest" description="Disordered" evidence="1">
    <location>
        <begin position="140"/>
        <end position="164"/>
    </location>
</feature>
<accession>A0A914Y2J3</accession>
<sequence length="164" mass="17092">MQFDLGTAHFLAGIQVGQLALLDAAHRALQQFGVQAEANLGHLPALVLAEQFTGTADFQIVRGQGEAGAEFVHRRDRFQALLRIRGDGTAVGRHQVGVGAVVRTTDAATQLVQLGQAEAVGAVDDDGVGVGDVDARLDDRGSTAGHHARARAGRLRAAARCPTG</sequence>